<dbReference type="Proteomes" id="UP000036061">
    <property type="component" value="Chromosome"/>
</dbReference>
<evidence type="ECO:0000313" key="2">
    <source>
        <dbReference type="Proteomes" id="UP000036061"/>
    </source>
</evidence>
<proteinExistence type="predicted"/>
<accession>A0A2Z4MMG8</accession>
<gene>
    <name evidence="1" type="ORF">AB432_022395</name>
</gene>
<dbReference type="EMBL" id="CP030117">
    <property type="protein sequence ID" value="AWX57619.1"/>
    <property type="molecule type" value="Genomic_DNA"/>
</dbReference>
<evidence type="ECO:0008006" key="3">
    <source>
        <dbReference type="Google" id="ProtNLM"/>
    </source>
</evidence>
<protein>
    <recommendedName>
        <fullName evidence="3">Transposase</fullName>
    </recommendedName>
</protein>
<name>A0A2Z4MMG8_BREBE</name>
<dbReference type="AlphaFoldDB" id="A0A2Z4MMG8"/>
<evidence type="ECO:0000313" key="1">
    <source>
        <dbReference type="EMBL" id="AWX57619.1"/>
    </source>
</evidence>
<organism evidence="1 2">
    <name type="scientific">Brevibacillus brevis</name>
    <name type="common">Bacillus brevis</name>
    <dbReference type="NCBI Taxonomy" id="1393"/>
    <lineage>
        <taxon>Bacteria</taxon>
        <taxon>Bacillati</taxon>
        <taxon>Bacillota</taxon>
        <taxon>Bacilli</taxon>
        <taxon>Bacillales</taxon>
        <taxon>Paenibacillaceae</taxon>
        <taxon>Brevibacillus</taxon>
    </lineage>
</organism>
<reference evidence="1 2" key="1">
    <citation type="journal article" date="2015" name="Genome Announc.">
        <title>Draft Genome Sequence of Brevibacillus brevis DZQ7, a Plant Growth-Promoting Rhizobacterium with Broad-Spectrum Antimicrobial Activity.</title>
        <authorList>
            <person name="Hou Q."/>
            <person name="Wang C."/>
            <person name="Hou X."/>
            <person name="Xia Z."/>
            <person name="Ye J."/>
            <person name="Liu K."/>
            <person name="Liu H."/>
            <person name="Wang J."/>
            <person name="Guo H."/>
            <person name="Yu X."/>
            <person name="Yang Y."/>
            <person name="Du B."/>
            <person name="Ding Y."/>
        </authorList>
    </citation>
    <scope>NUCLEOTIDE SEQUENCE [LARGE SCALE GENOMIC DNA]</scope>
    <source>
        <strain evidence="1 2">DZQ7</strain>
    </source>
</reference>
<sequence length="60" mass="7223">MLASELSMTIFGWCNLTQKIFKGYYRYNKSVNKLFEMIQVQRVIFLSLLRILKLFNGHFE</sequence>